<dbReference type="GO" id="GO:0000155">
    <property type="term" value="F:phosphorelay sensor kinase activity"/>
    <property type="evidence" value="ECO:0007669"/>
    <property type="project" value="InterPro"/>
</dbReference>
<feature type="compositionally biased region" description="Basic and acidic residues" evidence="3">
    <location>
        <begin position="196"/>
        <end position="210"/>
    </location>
</feature>
<evidence type="ECO:0000259" key="5">
    <source>
        <dbReference type="SMART" id="SM00387"/>
    </source>
</evidence>
<sequence>MIASLWFCLRILVAWVLALIVLGVLWSNLFGGPGAVFVLLVVGLLVLAAINTASHLRRVKLVAGRLDHDSLSSRQQRRIELPLDAGQAFALVESVVAGLPRVMDIESSPGSLQVRARIARADSYNTRPPSRWNPLAWLAVKRDRVSATVTPGEGTSSVALLFEPDAGAWVDLLLADEGSNRENADAMSRALGQRVAEQRRDERESAARTEAEKELSVARLNLLHAQVEPHFLYNTLANAQVLTRTDPERAERMLGHLIQYLRSSLPGIDQSLSTLGQELERVQAYLEILRIRMGERLAVQVDVPEALRDVALPSMALQTLVENAIKHGLEPKSGGGTIWLLAREADGQVHITVADDGRGFGGSSSGTGIGLKNLRERLRLTCGPEAAFALVSNFPSGAAATLTLPHKGALPPELPHAS</sequence>
<dbReference type="SUPFAM" id="SSF55874">
    <property type="entry name" value="ATPase domain of HSP90 chaperone/DNA topoisomerase II/histidine kinase"/>
    <property type="match status" value="1"/>
</dbReference>
<dbReference type="PANTHER" id="PTHR34220:SF9">
    <property type="entry name" value="SIGNAL TRANSDUCTION HISTIDINE KINASE INTERNAL REGION DOMAIN-CONTAINING PROTEIN"/>
    <property type="match status" value="1"/>
</dbReference>
<dbReference type="SMART" id="SM00387">
    <property type="entry name" value="HATPase_c"/>
    <property type="match status" value="1"/>
</dbReference>
<protein>
    <recommendedName>
        <fullName evidence="2">histidine kinase</fullName>
        <ecNumber evidence="2">2.7.13.3</ecNumber>
    </recommendedName>
</protein>
<evidence type="ECO:0000313" key="6">
    <source>
        <dbReference type="EMBL" id="KRG84671.1"/>
    </source>
</evidence>
<dbReference type="InterPro" id="IPR050640">
    <property type="entry name" value="Bact_2-comp_sensor_kinase"/>
</dbReference>
<evidence type="ECO:0000313" key="7">
    <source>
        <dbReference type="Proteomes" id="UP000050940"/>
    </source>
</evidence>
<dbReference type="InterPro" id="IPR003594">
    <property type="entry name" value="HATPase_dom"/>
</dbReference>
<gene>
    <name evidence="6" type="ORF">ABB34_08860</name>
</gene>
<dbReference type="AlphaFoldDB" id="A0A0R0DRC2"/>
<dbReference type="EMBL" id="LDJP01000050">
    <property type="protein sequence ID" value="KRG84671.1"/>
    <property type="molecule type" value="Genomic_DNA"/>
</dbReference>
<dbReference type="RefSeq" id="WP_057640952.1">
    <property type="nucleotide sequence ID" value="NZ_LDJP01000050.1"/>
</dbReference>
<dbReference type="PATRIC" id="fig|659018.3.peg.1789"/>
<keyword evidence="6" id="KW-0808">Transferase</keyword>
<dbReference type="Proteomes" id="UP000050940">
    <property type="component" value="Unassembled WGS sequence"/>
</dbReference>
<feature type="domain" description="Histidine kinase/HSP90-like ATPase" evidence="5">
    <location>
        <begin position="308"/>
        <end position="408"/>
    </location>
</feature>
<feature type="transmembrane region" description="Helical" evidence="4">
    <location>
        <begin position="7"/>
        <end position="26"/>
    </location>
</feature>
<comment type="catalytic activity">
    <reaction evidence="1">
        <text>ATP + protein L-histidine = ADP + protein N-phospho-L-histidine.</text>
        <dbReference type="EC" id="2.7.13.3"/>
    </reaction>
</comment>
<evidence type="ECO:0000256" key="4">
    <source>
        <dbReference type="SAM" id="Phobius"/>
    </source>
</evidence>
<organism evidence="6 7">
    <name type="scientific">Stenotrophomonas daejeonensis</name>
    <dbReference type="NCBI Taxonomy" id="659018"/>
    <lineage>
        <taxon>Bacteria</taxon>
        <taxon>Pseudomonadati</taxon>
        <taxon>Pseudomonadota</taxon>
        <taxon>Gammaproteobacteria</taxon>
        <taxon>Lysobacterales</taxon>
        <taxon>Lysobacteraceae</taxon>
        <taxon>Stenotrophomonas</taxon>
    </lineage>
</organism>
<evidence type="ECO:0000256" key="1">
    <source>
        <dbReference type="ARBA" id="ARBA00000085"/>
    </source>
</evidence>
<dbReference type="OrthoDB" id="2514702at2"/>
<dbReference type="InterPro" id="IPR010559">
    <property type="entry name" value="Sig_transdc_His_kin_internal"/>
</dbReference>
<keyword evidence="4" id="KW-0812">Transmembrane</keyword>
<dbReference type="GO" id="GO:0016020">
    <property type="term" value="C:membrane"/>
    <property type="evidence" value="ECO:0007669"/>
    <property type="project" value="InterPro"/>
</dbReference>
<evidence type="ECO:0000256" key="3">
    <source>
        <dbReference type="SAM" id="MobiDB-lite"/>
    </source>
</evidence>
<keyword evidence="4" id="KW-0472">Membrane</keyword>
<comment type="caution">
    <text evidence="6">The sequence shown here is derived from an EMBL/GenBank/DDBJ whole genome shotgun (WGS) entry which is preliminary data.</text>
</comment>
<reference evidence="6 7" key="1">
    <citation type="submission" date="2015-05" db="EMBL/GenBank/DDBJ databases">
        <title>Genome sequencing and analysis of members of genus Stenotrophomonas.</title>
        <authorList>
            <person name="Patil P.P."/>
            <person name="Midha S."/>
            <person name="Patil P.B."/>
        </authorList>
    </citation>
    <scope>NUCLEOTIDE SEQUENCE [LARGE SCALE GENOMIC DNA]</scope>
    <source>
        <strain evidence="6 7">JCM 16244</strain>
    </source>
</reference>
<name>A0A0R0DRC2_9GAMM</name>
<feature type="transmembrane region" description="Helical" evidence="4">
    <location>
        <begin position="32"/>
        <end position="50"/>
    </location>
</feature>
<dbReference type="Pfam" id="PF02518">
    <property type="entry name" value="HATPase_c"/>
    <property type="match status" value="1"/>
</dbReference>
<dbReference type="PANTHER" id="PTHR34220">
    <property type="entry name" value="SENSOR HISTIDINE KINASE YPDA"/>
    <property type="match status" value="1"/>
</dbReference>
<keyword evidence="7" id="KW-1185">Reference proteome</keyword>
<dbReference type="STRING" id="659018.ABB34_08860"/>
<dbReference type="InterPro" id="IPR036890">
    <property type="entry name" value="HATPase_C_sf"/>
</dbReference>
<keyword evidence="4" id="KW-1133">Transmembrane helix</keyword>
<dbReference type="EC" id="2.7.13.3" evidence="2"/>
<dbReference type="PRINTS" id="PR00344">
    <property type="entry name" value="BCTRLSENSOR"/>
</dbReference>
<proteinExistence type="predicted"/>
<feature type="region of interest" description="Disordered" evidence="3">
    <location>
        <begin position="184"/>
        <end position="210"/>
    </location>
</feature>
<dbReference type="Pfam" id="PF06580">
    <property type="entry name" value="His_kinase"/>
    <property type="match status" value="1"/>
</dbReference>
<evidence type="ECO:0000256" key="2">
    <source>
        <dbReference type="ARBA" id="ARBA00012438"/>
    </source>
</evidence>
<dbReference type="InterPro" id="IPR004358">
    <property type="entry name" value="Sig_transdc_His_kin-like_C"/>
</dbReference>
<keyword evidence="6" id="KW-0418">Kinase</keyword>
<dbReference type="Gene3D" id="3.30.565.10">
    <property type="entry name" value="Histidine kinase-like ATPase, C-terminal domain"/>
    <property type="match status" value="1"/>
</dbReference>
<accession>A0A0R0DRC2</accession>